<dbReference type="InterPro" id="IPR025724">
    <property type="entry name" value="GAG-pre-integrase_dom"/>
</dbReference>
<evidence type="ECO:0000256" key="1">
    <source>
        <dbReference type="PROSITE-ProRule" id="PRU00047"/>
    </source>
</evidence>
<dbReference type="Pfam" id="PF00098">
    <property type="entry name" value="zf-CCHC"/>
    <property type="match status" value="1"/>
</dbReference>
<comment type="caution">
    <text evidence="4">The sequence shown here is derived from an EMBL/GenBank/DDBJ whole genome shotgun (WGS) entry which is preliminary data.</text>
</comment>
<reference evidence="4 5" key="1">
    <citation type="journal article" date="2017" name="Genome Biol. Evol.">
        <title>Phytophthora megakarya and P. palmivora, closely related causal agents of cacao black pod rot, underwent increases in genome sizes and gene numbers by different mechanisms.</title>
        <authorList>
            <person name="Ali S.S."/>
            <person name="Shao J."/>
            <person name="Lary D.J."/>
            <person name="Kronmiller B."/>
            <person name="Shen D."/>
            <person name="Strem M.D."/>
            <person name="Amoako-Attah I."/>
            <person name="Akrofi A.Y."/>
            <person name="Begoude B.A."/>
            <person name="Ten Hoopen G.M."/>
            <person name="Coulibaly K."/>
            <person name="Kebe B.I."/>
            <person name="Melnick R.L."/>
            <person name="Guiltinan M.J."/>
            <person name="Tyler B.M."/>
            <person name="Meinhardt L.W."/>
            <person name="Bailey B.A."/>
        </authorList>
    </citation>
    <scope>NUCLEOTIDE SEQUENCE [LARGE SCALE GENOMIC DNA]</scope>
    <source>
        <strain evidence="5">sbr112.9</strain>
    </source>
</reference>
<dbReference type="OrthoDB" id="109938at2759"/>
<evidence type="ECO:0000313" key="5">
    <source>
        <dbReference type="Proteomes" id="UP000237271"/>
    </source>
</evidence>
<proteinExistence type="predicted"/>
<sequence>MFLIKDQLTALKAEVRDPIFINMLIKSLPANPRFDRLRGMVETGASEVDTPDKLRDQIIRMDSYNKCDREQSVLNGSASRLQAQNQGQKQKSQQQGAGNSVSRSITPEKAAAIAAKKLDKQQGSCFICHKTGHMSKDCPKKANEPSVVSDKKHVTYTRRELAHDESEAKVSSSTSSCTVEKTPSSAEVTCDSAEIKPDSKDLSVNASADDYSISEWCFDNAANVHMIEDTSSTTSHDADCVRGFKKKFEATPVGHGTVQLVVKRGKLDVVLTLQDAFHVPDSKNLLSHTQAEDQGYTVEYHGRSGSRMYELWNDEEKLLDVGRDKCQQAKSNKKLRAPMRQPRVNISAADGCAALQRWHERLGHLCPQFVKIMVDRDLVKGMMLRQRTFDDCEACHLGKKRKPSAQNRLDRGIERKNEVIFADLLFPEP</sequence>
<dbReference type="InterPro" id="IPR054722">
    <property type="entry name" value="PolX-like_BBD"/>
</dbReference>
<accession>A0A2P4YA81</accession>
<dbReference type="Pfam" id="PF13976">
    <property type="entry name" value="gag_pre-integrs"/>
    <property type="match status" value="1"/>
</dbReference>
<dbReference type="PROSITE" id="PS50158">
    <property type="entry name" value="ZF_CCHC"/>
    <property type="match status" value="1"/>
</dbReference>
<keyword evidence="1" id="KW-0479">Metal-binding</keyword>
<feature type="non-terminal residue" evidence="4">
    <location>
        <position position="429"/>
    </location>
</feature>
<keyword evidence="1" id="KW-0862">Zinc</keyword>
<organism evidence="4 5">
    <name type="scientific">Phytophthora palmivora</name>
    <dbReference type="NCBI Taxonomy" id="4796"/>
    <lineage>
        <taxon>Eukaryota</taxon>
        <taxon>Sar</taxon>
        <taxon>Stramenopiles</taxon>
        <taxon>Oomycota</taxon>
        <taxon>Peronosporomycetes</taxon>
        <taxon>Peronosporales</taxon>
        <taxon>Peronosporaceae</taxon>
        <taxon>Phytophthora</taxon>
    </lineage>
</organism>
<feature type="compositionally biased region" description="Low complexity" evidence="2">
    <location>
        <begin position="82"/>
        <end position="100"/>
    </location>
</feature>
<feature type="region of interest" description="Disordered" evidence="2">
    <location>
        <begin position="79"/>
        <end position="104"/>
    </location>
</feature>
<dbReference type="GO" id="GO:0003676">
    <property type="term" value="F:nucleic acid binding"/>
    <property type="evidence" value="ECO:0007669"/>
    <property type="project" value="InterPro"/>
</dbReference>
<dbReference type="GO" id="GO:0008270">
    <property type="term" value="F:zinc ion binding"/>
    <property type="evidence" value="ECO:0007669"/>
    <property type="project" value="UniProtKB-KW"/>
</dbReference>
<keyword evidence="1" id="KW-0863">Zinc-finger</keyword>
<dbReference type="Pfam" id="PF22936">
    <property type="entry name" value="Pol_BBD"/>
    <property type="match status" value="1"/>
</dbReference>
<name>A0A2P4YA81_9STRA</name>
<evidence type="ECO:0000313" key="4">
    <source>
        <dbReference type="EMBL" id="POM74710.1"/>
    </source>
</evidence>
<gene>
    <name evidence="4" type="ORF">PHPALM_8291</name>
</gene>
<keyword evidence="5" id="KW-1185">Reference proteome</keyword>
<dbReference type="SUPFAM" id="SSF57756">
    <property type="entry name" value="Retrovirus zinc finger-like domains"/>
    <property type="match status" value="1"/>
</dbReference>
<evidence type="ECO:0000256" key="2">
    <source>
        <dbReference type="SAM" id="MobiDB-lite"/>
    </source>
</evidence>
<evidence type="ECO:0000259" key="3">
    <source>
        <dbReference type="PROSITE" id="PS50158"/>
    </source>
</evidence>
<dbReference type="AlphaFoldDB" id="A0A2P4YA81"/>
<dbReference type="Gene3D" id="4.10.60.10">
    <property type="entry name" value="Zinc finger, CCHC-type"/>
    <property type="match status" value="1"/>
</dbReference>
<dbReference type="InterPro" id="IPR036875">
    <property type="entry name" value="Znf_CCHC_sf"/>
</dbReference>
<protein>
    <recommendedName>
        <fullName evidence="3">CCHC-type domain-containing protein</fullName>
    </recommendedName>
</protein>
<feature type="domain" description="CCHC-type" evidence="3">
    <location>
        <begin position="125"/>
        <end position="140"/>
    </location>
</feature>
<dbReference type="Proteomes" id="UP000237271">
    <property type="component" value="Unassembled WGS sequence"/>
</dbReference>
<dbReference type="EMBL" id="NCKW01004562">
    <property type="protein sequence ID" value="POM74710.1"/>
    <property type="molecule type" value="Genomic_DNA"/>
</dbReference>
<dbReference type="InterPro" id="IPR001878">
    <property type="entry name" value="Znf_CCHC"/>
</dbReference>
<dbReference type="SMART" id="SM00343">
    <property type="entry name" value="ZnF_C2HC"/>
    <property type="match status" value="1"/>
</dbReference>